<evidence type="ECO:0000313" key="1">
    <source>
        <dbReference type="EMBL" id="GER45733.1"/>
    </source>
</evidence>
<accession>A0A5A7QK63</accession>
<dbReference type="Proteomes" id="UP000325081">
    <property type="component" value="Unassembled WGS sequence"/>
</dbReference>
<organism evidence="1 2">
    <name type="scientific">Striga asiatica</name>
    <name type="common">Asiatic witchweed</name>
    <name type="synonym">Buchnera asiatica</name>
    <dbReference type="NCBI Taxonomy" id="4170"/>
    <lineage>
        <taxon>Eukaryota</taxon>
        <taxon>Viridiplantae</taxon>
        <taxon>Streptophyta</taxon>
        <taxon>Embryophyta</taxon>
        <taxon>Tracheophyta</taxon>
        <taxon>Spermatophyta</taxon>
        <taxon>Magnoliopsida</taxon>
        <taxon>eudicotyledons</taxon>
        <taxon>Gunneridae</taxon>
        <taxon>Pentapetalae</taxon>
        <taxon>asterids</taxon>
        <taxon>lamiids</taxon>
        <taxon>Lamiales</taxon>
        <taxon>Orobanchaceae</taxon>
        <taxon>Buchnereae</taxon>
        <taxon>Striga</taxon>
    </lineage>
</organism>
<feature type="non-terminal residue" evidence="1">
    <location>
        <position position="155"/>
    </location>
</feature>
<comment type="caution">
    <text evidence="1">The sequence shown here is derived from an EMBL/GenBank/DDBJ whole genome shotgun (WGS) entry which is preliminary data.</text>
</comment>
<name>A0A5A7QK63_STRAF</name>
<dbReference type="GO" id="GO:1990904">
    <property type="term" value="C:ribonucleoprotein complex"/>
    <property type="evidence" value="ECO:0007669"/>
    <property type="project" value="UniProtKB-KW"/>
</dbReference>
<keyword evidence="2" id="KW-1185">Reference proteome</keyword>
<evidence type="ECO:0000313" key="2">
    <source>
        <dbReference type="Proteomes" id="UP000325081"/>
    </source>
</evidence>
<dbReference type="AlphaFoldDB" id="A0A5A7QK63"/>
<gene>
    <name evidence="1" type="ORF">STAS_22709</name>
</gene>
<proteinExistence type="predicted"/>
<keyword evidence="1" id="KW-0687">Ribonucleoprotein</keyword>
<protein>
    <submittedName>
        <fullName evidence="1">H/ACA ribonucleoprotein complex subunit 2</fullName>
    </submittedName>
</protein>
<dbReference type="EMBL" id="BKCP01007293">
    <property type="protein sequence ID" value="GER45733.1"/>
    <property type="molecule type" value="Genomic_DNA"/>
</dbReference>
<sequence length="155" mass="17181">MILVINQPTKPTPVNSKLELSTVPQASQDPITAIQPYSRDLLMTNQIKPQLKTWKRAANGLSRGPGASEVSLRKNGILDGSSGGGVSEMEFADLFKMTVEPMWLKKAGMPRMRSALSPSPVLWWVWTDRSFGGGGPWSRQGCLIRLRQSKHNKKH</sequence>
<reference evidence="2" key="1">
    <citation type="journal article" date="2019" name="Curr. Biol.">
        <title>Genome Sequence of Striga asiatica Provides Insight into the Evolution of Plant Parasitism.</title>
        <authorList>
            <person name="Yoshida S."/>
            <person name="Kim S."/>
            <person name="Wafula E.K."/>
            <person name="Tanskanen J."/>
            <person name="Kim Y.M."/>
            <person name="Honaas L."/>
            <person name="Yang Z."/>
            <person name="Spallek T."/>
            <person name="Conn C.E."/>
            <person name="Ichihashi Y."/>
            <person name="Cheong K."/>
            <person name="Cui S."/>
            <person name="Der J.P."/>
            <person name="Gundlach H."/>
            <person name="Jiao Y."/>
            <person name="Hori C."/>
            <person name="Ishida J.K."/>
            <person name="Kasahara H."/>
            <person name="Kiba T."/>
            <person name="Kim M.S."/>
            <person name="Koo N."/>
            <person name="Laohavisit A."/>
            <person name="Lee Y.H."/>
            <person name="Lumba S."/>
            <person name="McCourt P."/>
            <person name="Mortimer J.C."/>
            <person name="Mutuku J.M."/>
            <person name="Nomura T."/>
            <person name="Sasaki-Sekimoto Y."/>
            <person name="Seto Y."/>
            <person name="Wang Y."/>
            <person name="Wakatake T."/>
            <person name="Sakakibara H."/>
            <person name="Demura T."/>
            <person name="Yamaguchi S."/>
            <person name="Yoneyama K."/>
            <person name="Manabe R.I."/>
            <person name="Nelson D.C."/>
            <person name="Schulman A.H."/>
            <person name="Timko M.P."/>
            <person name="dePamphilis C.W."/>
            <person name="Choi D."/>
            <person name="Shirasu K."/>
        </authorList>
    </citation>
    <scope>NUCLEOTIDE SEQUENCE [LARGE SCALE GENOMIC DNA]</scope>
    <source>
        <strain evidence="2">cv. UVA1</strain>
    </source>
</reference>